<dbReference type="EMBL" id="OY288114">
    <property type="protein sequence ID" value="CAJ0885361.1"/>
    <property type="molecule type" value="Genomic_DNA"/>
</dbReference>
<sequence>MQYIHKKEFKQSSLHKEDAKATEPAPKPRTPKKPTKIAAPTKPKRQTKHGGDRKSEAFKGNRHTGSLANEKSAFAEATAETTGKSRRSVEIAAARGEALGNDLQDIAGTSLDKG</sequence>
<protein>
    <submittedName>
        <fullName evidence="2">Uncharacterized protein</fullName>
    </submittedName>
</protein>
<feature type="compositionally biased region" description="Basic and acidic residues" evidence="1">
    <location>
        <begin position="49"/>
        <end position="59"/>
    </location>
</feature>
<feature type="region of interest" description="Disordered" evidence="1">
    <location>
        <begin position="1"/>
        <end position="89"/>
    </location>
</feature>
<reference evidence="2" key="1">
    <citation type="submission" date="2023-07" db="EMBL/GenBank/DDBJ databases">
        <authorList>
            <person name="Pelsma A.J. K."/>
        </authorList>
    </citation>
    <scope>NUCLEOTIDE SEQUENCE</scope>
</reference>
<evidence type="ECO:0000313" key="2">
    <source>
        <dbReference type="EMBL" id="CAJ0885361.1"/>
    </source>
</evidence>
<proteinExistence type="predicted"/>
<dbReference type="AlphaFoldDB" id="A0AA48RER0"/>
<feature type="compositionally biased region" description="Basic and acidic residues" evidence="1">
    <location>
        <begin position="1"/>
        <end position="21"/>
    </location>
</feature>
<name>A0AA48RER0_9ZZZZ</name>
<accession>A0AA48RER0</accession>
<gene>
    <name evidence="2" type="ORF">AMST5_03608</name>
</gene>
<organism evidence="2">
    <name type="scientific">freshwater sediment metagenome</name>
    <dbReference type="NCBI Taxonomy" id="556182"/>
    <lineage>
        <taxon>unclassified sequences</taxon>
        <taxon>metagenomes</taxon>
        <taxon>ecological metagenomes</taxon>
    </lineage>
</organism>
<evidence type="ECO:0000256" key="1">
    <source>
        <dbReference type="SAM" id="MobiDB-lite"/>
    </source>
</evidence>
<feature type="region of interest" description="Disordered" evidence="1">
    <location>
        <begin position="95"/>
        <end position="114"/>
    </location>
</feature>